<keyword evidence="3" id="KW-1185">Reference proteome</keyword>
<sequence length="158" mass="16981">MNMNRKLLSPVLLFSALGLYGATLPRCALAQDADAPAEAQVLPAVLESEGIRYVSGGIGSGEAAAMRAESRHYALTLMFYVQAAKAMFVADVDVLIQDAAGKVLMRTRSEGPFLLVQLPAGHYQINCAYRGQEKHFTLAQKGAAPQLVNVMFKDEPAP</sequence>
<name>A0A1H9MD00_9GAMM</name>
<evidence type="ECO:0000313" key="3">
    <source>
        <dbReference type="Proteomes" id="UP000199233"/>
    </source>
</evidence>
<dbReference type="AlphaFoldDB" id="A0A1H9MD00"/>
<gene>
    <name evidence="2" type="ORF">SAMN04488038_12114</name>
</gene>
<accession>A0A1H9MD00</accession>
<keyword evidence="1" id="KW-0732">Signal</keyword>
<dbReference type="STRING" id="489703.SAMN04488038_12114"/>
<evidence type="ECO:0000313" key="2">
    <source>
        <dbReference type="EMBL" id="SER21461.1"/>
    </source>
</evidence>
<dbReference type="Proteomes" id="UP000199233">
    <property type="component" value="Unassembled WGS sequence"/>
</dbReference>
<evidence type="ECO:0000256" key="1">
    <source>
        <dbReference type="SAM" id="SignalP"/>
    </source>
</evidence>
<feature type="signal peptide" evidence="1">
    <location>
        <begin position="1"/>
        <end position="30"/>
    </location>
</feature>
<reference evidence="2 3" key="1">
    <citation type="submission" date="2016-10" db="EMBL/GenBank/DDBJ databases">
        <authorList>
            <person name="de Groot N.N."/>
        </authorList>
    </citation>
    <scope>NUCLEOTIDE SEQUENCE [LARGE SCALE GENOMIC DNA]</scope>
    <source>
        <strain evidence="2 3">DSM 25927</strain>
    </source>
</reference>
<feature type="chain" id="PRO_5011605778" description="Carboxypeptidase regulatory-like domain-containing protein" evidence="1">
    <location>
        <begin position="31"/>
        <end position="158"/>
    </location>
</feature>
<proteinExistence type="predicted"/>
<dbReference type="EMBL" id="FOFS01000021">
    <property type="protein sequence ID" value="SER21461.1"/>
    <property type="molecule type" value="Genomic_DNA"/>
</dbReference>
<organism evidence="2 3">
    <name type="scientific">Solimonas aquatica</name>
    <dbReference type="NCBI Taxonomy" id="489703"/>
    <lineage>
        <taxon>Bacteria</taxon>
        <taxon>Pseudomonadati</taxon>
        <taxon>Pseudomonadota</taxon>
        <taxon>Gammaproteobacteria</taxon>
        <taxon>Nevskiales</taxon>
        <taxon>Nevskiaceae</taxon>
        <taxon>Solimonas</taxon>
    </lineage>
</organism>
<protein>
    <recommendedName>
        <fullName evidence="4">Carboxypeptidase regulatory-like domain-containing protein</fullName>
    </recommendedName>
</protein>
<evidence type="ECO:0008006" key="4">
    <source>
        <dbReference type="Google" id="ProtNLM"/>
    </source>
</evidence>